<keyword evidence="1" id="KW-0472">Membrane</keyword>
<keyword evidence="4" id="KW-1185">Reference proteome</keyword>
<feature type="transmembrane region" description="Helical" evidence="1">
    <location>
        <begin position="12"/>
        <end position="38"/>
    </location>
</feature>
<evidence type="ECO:0000259" key="2">
    <source>
        <dbReference type="Pfam" id="PF20152"/>
    </source>
</evidence>
<protein>
    <recommendedName>
        <fullName evidence="2">DUF6534 domain-containing protein</fullName>
    </recommendedName>
</protein>
<dbReference type="PANTHER" id="PTHR40465">
    <property type="entry name" value="CHROMOSOME 1, WHOLE GENOME SHOTGUN SEQUENCE"/>
    <property type="match status" value="1"/>
</dbReference>
<dbReference type="InterPro" id="IPR045339">
    <property type="entry name" value="DUF6534"/>
</dbReference>
<feature type="transmembrane region" description="Helical" evidence="1">
    <location>
        <begin position="185"/>
        <end position="211"/>
    </location>
</feature>
<keyword evidence="1" id="KW-0812">Transmembrane</keyword>
<reference evidence="3 4" key="1">
    <citation type="submission" date="2019-02" db="EMBL/GenBank/DDBJ databases">
        <title>Genome sequencing of the rare red list fungi Bondarzewia mesenterica.</title>
        <authorList>
            <person name="Buettner E."/>
            <person name="Kellner H."/>
        </authorList>
    </citation>
    <scope>NUCLEOTIDE SEQUENCE [LARGE SCALE GENOMIC DNA]</scope>
    <source>
        <strain evidence="3 4">DSM 108281</strain>
    </source>
</reference>
<dbReference type="AlphaFoldDB" id="A0A4S4LUQ4"/>
<dbReference type="Proteomes" id="UP000310158">
    <property type="component" value="Unassembled WGS sequence"/>
</dbReference>
<comment type="caution">
    <text evidence="3">The sequence shown here is derived from an EMBL/GenBank/DDBJ whole genome shotgun (WGS) entry which is preliminary data.</text>
</comment>
<accession>A0A4S4LUQ4</accession>
<gene>
    <name evidence="3" type="ORF">EW146_g4392</name>
</gene>
<dbReference type="Pfam" id="PF20152">
    <property type="entry name" value="DUF6534"/>
    <property type="match status" value="1"/>
</dbReference>
<keyword evidence="1" id="KW-1133">Transmembrane helix</keyword>
<sequence>MPSLIPLDNLLGASFIGVIVSTAMIDTLHVALVGYSMYYYTVTNFGDYTALVQESSGSGSDWSMTVCPLSSVYNVYLMSVFVQNLLNVFVQLQRREHSDPWHHCISANSLPLSSEILTRHPVYSMCGTTGLHVKMFSKIGETIPWIASALSTNMVCDGLIMSYMISYLKEGRTHFSRTNRAITLLITYALNTFLLTTILSTFAVATLITFLAMHDTLVYALFFFVLVRLHSCSFMSTLNSRDTVRQELDGVREVFALSNFAPASASSTAEDAGSMTPTGEMK</sequence>
<feature type="transmembrane region" description="Helical" evidence="1">
    <location>
        <begin position="217"/>
        <end position="238"/>
    </location>
</feature>
<evidence type="ECO:0000313" key="3">
    <source>
        <dbReference type="EMBL" id="THH16209.1"/>
    </source>
</evidence>
<name>A0A4S4LUQ4_9AGAM</name>
<evidence type="ECO:0000313" key="4">
    <source>
        <dbReference type="Proteomes" id="UP000310158"/>
    </source>
</evidence>
<dbReference type="OrthoDB" id="2535105at2759"/>
<dbReference type="PANTHER" id="PTHR40465:SF1">
    <property type="entry name" value="DUF6534 DOMAIN-CONTAINING PROTEIN"/>
    <property type="match status" value="1"/>
</dbReference>
<evidence type="ECO:0000256" key="1">
    <source>
        <dbReference type="SAM" id="Phobius"/>
    </source>
</evidence>
<proteinExistence type="predicted"/>
<organism evidence="3 4">
    <name type="scientific">Bondarzewia mesenterica</name>
    <dbReference type="NCBI Taxonomy" id="1095465"/>
    <lineage>
        <taxon>Eukaryota</taxon>
        <taxon>Fungi</taxon>
        <taxon>Dikarya</taxon>
        <taxon>Basidiomycota</taxon>
        <taxon>Agaricomycotina</taxon>
        <taxon>Agaricomycetes</taxon>
        <taxon>Russulales</taxon>
        <taxon>Bondarzewiaceae</taxon>
        <taxon>Bondarzewia</taxon>
    </lineage>
</organism>
<feature type="domain" description="DUF6534" evidence="2">
    <location>
        <begin position="154"/>
        <end position="242"/>
    </location>
</feature>
<dbReference type="EMBL" id="SGPL01000169">
    <property type="protein sequence ID" value="THH16209.1"/>
    <property type="molecule type" value="Genomic_DNA"/>
</dbReference>